<dbReference type="AlphaFoldDB" id="A0AAW8VI77"/>
<dbReference type="Proteomes" id="UP001266995">
    <property type="component" value="Unassembled WGS sequence"/>
</dbReference>
<proteinExistence type="predicted"/>
<name>A0AAW8VI77_9BACE</name>
<evidence type="ECO:0000313" key="2">
    <source>
        <dbReference type="Proteomes" id="UP001266995"/>
    </source>
</evidence>
<sequence>MALFFLSYDLRNGRDYQKITNKLEEFNAVRILESCWCFKRVDTTAQGLRDYFKQFVDGDDGLIVSQIAEINGVPQWASWNALGTPNDLK</sequence>
<organism evidence="1 2">
    <name type="scientific">Bacteroides cellulosilyticus</name>
    <dbReference type="NCBI Taxonomy" id="246787"/>
    <lineage>
        <taxon>Bacteria</taxon>
        <taxon>Pseudomonadati</taxon>
        <taxon>Bacteroidota</taxon>
        <taxon>Bacteroidia</taxon>
        <taxon>Bacteroidales</taxon>
        <taxon>Bacteroidaceae</taxon>
        <taxon>Bacteroides</taxon>
    </lineage>
</organism>
<comment type="caution">
    <text evidence="1">The sequence shown here is derived from an EMBL/GenBank/DDBJ whole genome shotgun (WGS) entry which is preliminary data.</text>
</comment>
<evidence type="ECO:0000313" key="1">
    <source>
        <dbReference type="EMBL" id="MDT4512170.1"/>
    </source>
</evidence>
<evidence type="ECO:0008006" key="3">
    <source>
        <dbReference type="Google" id="ProtNLM"/>
    </source>
</evidence>
<protein>
    <recommendedName>
        <fullName evidence="3">SinR family protein</fullName>
    </recommendedName>
</protein>
<dbReference type="RefSeq" id="WP_178287328.1">
    <property type="nucleotide sequence ID" value="NZ_JADMQL010000027.1"/>
</dbReference>
<reference evidence="1" key="1">
    <citation type="submission" date="2023-08" db="EMBL/GenBank/DDBJ databases">
        <title>Reintroducing virulent viruses to syntetic microbiomes.</title>
        <authorList>
            <person name="Wilde J."/>
            <person name="Boyes R."/>
            <person name="Robinson A.V."/>
            <person name="Daisley B.A."/>
            <person name="Allen-Vercoe E."/>
        </authorList>
    </citation>
    <scope>NUCLEOTIDE SEQUENCE</scope>
    <source>
        <strain evidence="1">225I_12FAA</strain>
    </source>
</reference>
<gene>
    <name evidence="1" type="ORF">RO785_14450</name>
</gene>
<accession>A0AAW8VI77</accession>
<dbReference type="EMBL" id="JAVSNH010000001">
    <property type="protein sequence ID" value="MDT4512170.1"/>
    <property type="molecule type" value="Genomic_DNA"/>
</dbReference>